<dbReference type="AlphaFoldDB" id="A0A9N9R9B0"/>
<sequence>MNSDTTGPDNAKKIDAVQLSNNTISKRISSISDTVENELIRRLKSSEFFSLQLDESSDVAGLAALLVFVRYPFAMQIEEELLMSEVLETYTTGDEIFKVIDQFIQKNGLKWSKCVDIAVMKRPQWLEKARERCLGLSKWQKTPPAATVLSIDIPWRQERCHKI</sequence>
<dbReference type="PANTHER" id="PTHR45913">
    <property type="entry name" value="EPM2A-INTERACTING PROTEIN 1"/>
    <property type="match status" value="1"/>
</dbReference>
<evidence type="ECO:0000313" key="1">
    <source>
        <dbReference type="EMBL" id="CAG9792967.1"/>
    </source>
</evidence>
<evidence type="ECO:0000313" key="2">
    <source>
        <dbReference type="Proteomes" id="UP001153714"/>
    </source>
</evidence>
<dbReference type="PANTHER" id="PTHR45913:SF19">
    <property type="entry name" value="LOW QUALITY PROTEIN: ZINC FINGER BED DOMAIN-CONTAINING PROTEIN 5-LIKE"/>
    <property type="match status" value="1"/>
</dbReference>
<organism evidence="1 2">
    <name type="scientific">Diatraea saccharalis</name>
    <name type="common">sugarcane borer</name>
    <dbReference type="NCBI Taxonomy" id="40085"/>
    <lineage>
        <taxon>Eukaryota</taxon>
        <taxon>Metazoa</taxon>
        <taxon>Ecdysozoa</taxon>
        <taxon>Arthropoda</taxon>
        <taxon>Hexapoda</taxon>
        <taxon>Insecta</taxon>
        <taxon>Pterygota</taxon>
        <taxon>Neoptera</taxon>
        <taxon>Endopterygota</taxon>
        <taxon>Lepidoptera</taxon>
        <taxon>Glossata</taxon>
        <taxon>Ditrysia</taxon>
        <taxon>Pyraloidea</taxon>
        <taxon>Crambidae</taxon>
        <taxon>Crambinae</taxon>
        <taxon>Diatraea</taxon>
    </lineage>
</organism>
<dbReference type="EMBL" id="OU893336">
    <property type="protein sequence ID" value="CAG9792967.1"/>
    <property type="molecule type" value="Genomic_DNA"/>
</dbReference>
<reference evidence="1" key="1">
    <citation type="submission" date="2021-12" db="EMBL/GenBank/DDBJ databases">
        <authorList>
            <person name="King R."/>
        </authorList>
    </citation>
    <scope>NUCLEOTIDE SEQUENCE</scope>
</reference>
<accession>A0A9N9R9B0</accession>
<evidence type="ECO:0008006" key="3">
    <source>
        <dbReference type="Google" id="ProtNLM"/>
    </source>
</evidence>
<gene>
    <name evidence="1" type="ORF">DIATSA_LOCUS10448</name>
</gene>
<name>A0A9N9R9B0_9NEOP</name>
<keyword evidence="2" id="KW-1185">Reference proteome</keyword>
<dbReference type="Proteomes" id="UP001153714">
    <property type="component" value="Chromosome 5"/>
</dbReference>
<proteinExistence type="predicted"/>
<dbReference type="OrthoDB" id="1101576at2759"/>
<protein>
    <recommendedName>
        <fullName evidence="3">Zinc finger BED domain-containing protein 5</fullName>
    </recommendedName>
</protein>
<reference evidence="1" key="2">
    <citation type="submission" date="2022-10" db="EMBL/GenBank/DDBJ databases">
        <authorList>
            <consortium name="ENA_rothamsted_submissions"/>
            <consortium name="culmorum"/>
            <person name="King R."/>
        </authorList>
    </citation>
    <scope>NUCLEOTIDE SEQUENCE</scope>
</reference>